<comment type="caution">
    <text evidence="1">The sequence shown here is derived from an EMBL/GenBank/DDBJ whole genome shotgun (WGS) entry which is preliminary data.</text>
</comment>
<dbReference type="RefSeq" id="WP_196172554.1">
    <property type="nucleotide sequence ID" value="NZ_JADLJR010000001.1"/>
</dbReference>
<proteinExistence type="predicted"/>
<dbReference type="Proteomes" id="UP000639294">
    <property type="component" value="Unassembled WGS sequence"/>
</dbReference>
<accession>A0ABS0FUG5</accession>
<evidence type="ECO:0000313" key="1">
    <source>
        <dbReference type="EMBL" id="MBF8644015.1"/>
    </source>
</evidence>
<reference evidence="1 2" key="1">
    <citation type="submission" date="2020-10" db="EMBL/GenBank/DDBJ databases">
        <title>Genome sequences of Pseudomonas isolates.</title>
        <authorList>
            <person name="Wessels L."/>
            <person name="Reich F."/>
            <person name="Hammerl J."/>
        </authorList>
    </citation>
    <scope>NUCLEOTIDE SEQUENCE [LARGE SCALE GENOMIC DNA]</scope>
    <source>
        <strain evidence="1 2">20-MO00628-0</strain>
    </source>
</reference>
<evidence type="ECO:0000313" key="2">
    <source>
        <dbReference type="Proteomes" id="UP000639294"/>
    </source>
</evidence>
<sequence length="308" mass="35054">MSDKSEPWFSLRNVRYSRKGEHAIDNVHLLFPMMSGEFEYALPSDCSDQVMRLVHFLFSSINEDDEFDNENFQKLLGQLTDPEGLTMKSLIKDEFLAVDFMVYSAFKAHKAIDESLGKLPPVNLGLRTSLLILQRVLGSFQSVAILIKNSMYFDVNCLLRSIMEQIGHAHQIREAKNLEEIKSFKSTGSITPLKEVIPEAGRLYGVLSDYIHNNNIIWGVYIEGEEVPDGDGHRTYVVTRSGKRTKDCIVTFSYIIHAYLAVLSKIYSEHCAGIESSFVQVVSDCCDHIRKMKKDMADKYYREAEPAS</sequence>
<organism evidence="1 2">
    <name type="scientific">Pseudomonas pudica</name>
    <dbReference type="NCBI Taxonomy" id="272772"/>
    <lineage>
        <taxon>Bacteria</taxon>
        <taxon>Pseudomonadati</taxon>
        <taxon>Pseudomonadota</taxon>
        <taxon>Gammaproteobacteria</taxon>
        <taxon>Pseudomonadales</taxon>
        <taxon>Pseudomonadaceae</taxon>
        <taxon>Pseudomonas</taxon>
    </lineage>
</organism>
<gene>
    <name evidence="1" type="ORF">IRZ77_00375</name>
</gene>
<dbReference type="EMBL" id="JADLJS010000001">
    <property type="protein sequence ID" value="MBF8644015.1"/>
    <property type="molecule type" value="Genomic_DNA"/>
</dbReference>
<name>A0ABS0FUG5_9PSED</name>
<protein>
    <submittedName>
        <fullName evidence="1">Uncharacterized protein</fullName>
    </submittedName>
</protein>
<keyword evidence="2" id="KW-1185">Reference proteome</keyword>